<dbReference type="EMBL" id="CM001219">
    <property type="protein sequence ID" value="AES73194.1"/>
    <property type="molecule type" value="Genomic_DNA"/>
</dbReference>
<accession>G7J569</accession>
<dbReference type="HOGENOM" id="CLU_2797763_0_0_1"/>
<dbReference type="Proteomes" id="UP000002051">
    <property type="component" value="Chromosome 3"/>
</dbReference>
<reference evidence="2" key="3">
    <citation type="submission" date="2015-04" db="UniProtKB">
        <authorList>
            <consortium name="EnsemblPlants"/>
        </authorList>
    </citation>
    <scope>IDENTIFICATION</scope>
    <source>
        <strain evidence="2">cv. Jemalong A17</strain>
    </source>
</reference>
<keyword evidence="3" id="KW-1185">Reference proteome</keyword>
<dbReference type="AlphaFoldDB" id="G7J569"/>
<evidence type="ECO:0000313" key="2">
    <source>
        <dbReference type="EnsemblPlants" id="AES73194"/>
    </source>
</evidence>
<evidence type="ECO:0000313" key="1">
    <source>
        <dbReference type="EMBL" id="AES73194.1"/>
    </source>
</evidence>
<gene>
    <name evidence="1" type="ordered locus">MTR_3g100640</name>
</gene>
<reference evidence="1 3" key="1">
    <citation type="journal article" date="2011" name="Nature">
        <title>The Medicago genome provides insight into the evolution of rhizobial symbioses.</title>
        <authorList>
            <person name="Young N.D."/>
            <person name="Debelle F."/>
            <person name="Oldroyd G.E."/>
            <person name="Geurts R."/>
            <person name="Cannon S.B."/>
            <person name="Udvardi M.K."/>
            <person name="Benedito V.A."/>
            <person name="Mayer K.F."/>
            <person name="Gouzy J."/>
            <person name="Schoof H."/>
            <person name="Van de Peer Y."/>
            <person name="Proost S."/>
            <person name="Cook D.R."/>
            <person name="Meyers B.C."/>
            <person name="Spannagl M."/>
            <person name="Cheung F."/>
            <person name="De Mita S."/>
            <person name="Krishnakumar V."/>
            <person name="Gundlach H."/>
            <person name="Zhou S."/>
            <person name="Mudge J."/>
            <person name="Bharti A.K."/>
            <person name="Murray J.D."/>
            <person name="Naoumkina M.A."/>
            <person name="Rosen B."/>
            <person name="Silverstein K.A."/>
            <person name="Tang H."/>
            <person name="Rombauts S."/>
            <person name="Zhao P.X."/>
            <person name="Zhou P."/>
            <person name="Barbe V."/>
            <person name="Bardou P."/>
            <person name="Bechner M."/>
            <person name="Bellec A."/>
            <person name="Berger A."/>
            <person name="Berges H."/>
            <person name="Bidwell S."/>
            <person name="Bisseling T."/>
            <person name="Choisne N."/>
            <person name="Couloux A."/>
            <person name="Denny R."/>
            <person name="Deshpande S."/>
            <person name="Dai X."/>
            <person name="Doyle J.J."/>
            <person name="Dudez A.M."/>
            <person name="Farmer A.D."/>
            <person name="Fouteau S."/>
            <person name="Franken C."/>
            <person name="Gibelin C."/>
            <person name="Gish J."/>
            <person name="Goldstein S."/>
            <person name="Gonzalez A.J."/>
            <person name="Green P.J."/>
            <person name="Hallab A."/>
            <person name="Hartog M."/>
            <person name="Hua A."/>
            <person name="Humphray S.J."/>
            <person name="Jeong D.H."/>
            <person name="Jing Y."/>
            <person name="Jocker A."/>
            <person name="Kenton S.M."/>
            <person name="Kim D.J."/>
            <person name="Klee K."/>
            <person name="Lai H."/>
            <person name="Lang C."/>
            <person name="Lin S."/>
            <person name="Macmil S.L."/>
            <person name="Magdelenat G."/>
            <person name="Matthews L."/>
            <person name="McCorrison J."/>
            <person name="Monaghan E.L."/>
            <person name="Mun J.H."/>
            <person name="Najar F.Z."/>
            <person name="Nicholson C."/>
            <person name="Noirot C."/>
            <person name="O'Bleness M."/>
            <person name="Paule C.R."/>
            <person name="Poulain J."/>
            <person name="Prion F."/>
            <person name="Qin B."/>
            <person name="Qu C."/>
            <person name="Retzel E.F."/>
            <person name="Riddle C."/>
            <person name="Sallet E."/>
            <person name="Samain S."/>
            <person name="Samson N."/>
            <person name="Sanders I."/>
            <person name="Saurat O."/>
            <person name="Scarpelli C."/>
            <person name="Schiex T."/>
            <person name="Segurens B."/>
            <person name="Severin A.J."/>
            <person name="Sherrier D.J."/>
            <person name="Shi R."/>
            <person name="Sims S."/>
            <person name="Singer S.R."/>
            <person name="Sinharoy S."/>
            <person name="Sterck L."/>
            <person name="Viollet A."/>
            <person name="Wang B.B."/>
            <person name="Wang K."/>
            <person name="Wang M."/>
            <person name="Wang X."/>
            <person name="Warfsmann J."/>
            <person name="Weissenbach J."/>
            <person name="White D.D."/>
            <person name="White J.D."/>
            <person name="Wiley G.B."/>
            <person name="Wincker P."/>
            <person name="Xing Y."/>
            <person name="Yang L."/>
            <person name="Yao Z."/>
            <person name="Ying F."/>
            <person name="Zhai J."/>
            <person name="Zhou L."/>
            <person name="Zuber A."/>
            <person name="Denarie J."/>
            <person name="Dixon R.A."/>
            <person name="May G.D."/>
            <person name="Schwartz D.C."/>
            <person name="Rogers J."/>
            <person name="Quetier F."/>
            <person name="Town C.D."/>
            <person name="Roe B.A."/>
        </authorList>
    </citation>
    <scope>NUCLEOTIDE SEQUENCE [LARGE SCALE GENOMIC DNA]</scope>
    <source>
        <strain evidence="1">A17</strain>
        <strain evidence="2 3">cv. Jemalong A17</strain>
    </source>
</reference>
<proteinExistence type="predicted"/>
<protein>
    <submittedName>
        <fullName evidence="1 2">Uncharacterized protein</fullName>
    </submittedName>
</protein>
<name>G7J569_MEDTR</name>
<sequence length="68" mass="7994">MLTNFKNDCLSYMNFMLKSLNADNIFVRKQIPKVPQVSKDYASDAFEVKLIYEISKALMVFHQLFPMQ</sequence>
<organism evidence="1 3">
    <name type="scientific">Medicago truncatula</name>
    <name type="common">Barrel medic</name>
    <name type="synonym">Medicago tribuloides</name>
    <dbReference type="NCBI Taxonomy" id="3880"/>
    <lineage>
        <taxon>Eukaryota</taxon>
        <taxon>Viridiplantae</taxon>
        <taxon>Streptophyta</taxon>
        <taxon>Embryophyta</taxon>
        <taxon>Tracheophyta</taxon>
        <taxon>Spermatophyta</taxon>
        <taxon>Magnoliopsida</taxon>
        <taxon>eudicotyledons</taxon>
        <taxon>Gunneridae</taxon>
        <taxon>Pentapetalae</taxon>
        <taxon>rosids</taxon>
        <taxon>fabids</taxon>
        <taxon>Fabales</taxon>
        <taxon>Fabaceae</taxon>
        <taxon>Papilionoideae</taxon>
        <taxon>50 kb inversion clade</taxon>
        <taxon>NPAAA clade</taxon>
        <taxon>Hologalegina</taxon>
        <taxon>IRL clade</taxon>
        <taxon>Trifolieae</taxon>
        <taxon>Medicago</taxon>
    </lineage>
</organism>
<reference evidence="1 3" key="2">
    <citation type="journal article" date="2014" name="BMC Genomics">
        <title>An improved genome release (version Mt4.0) for the model legume Medicago truncatula.</title>
        <authorList>
            <person name="Tang H."/>
            <person name="Krishnakumar V."/>
            <person name="Bidwell S."/>
            <person name="Rosen B."/>
            <person name="Chan A."/>
            <person name="Zhou S."/>
            <person name="Gentzbittel L."/>
            <person name="Childs K.L."/>
            <person name="Yandell M."/>
            <person name="Gundlach H."/>
            <person name="Mayer K.F."/>
            <person name="Schwartz D.C."/>
            <person name="Town C.D."/>
        </authorList>
    </citation>
    <scope>GENOME REANNOTATION</scope>
    <source>
        <strain evidence="2 3">cv. Jemalong A17</strain>
    </source>
</reference>
<dbReference type="EnsemblPlants" id="AES73194">
    <property type="protein sequence ID" value="AES73194"/>
    <property type="gene ID" value="MTR_3g100640"/>
</dbReference>
<evidence type="ECO:0000313" key="3">
    <source>
        <dbReference type="Proteomes" id="UP000002051"/>
    </source>
</evidence>
<dbReference type="PaxDb" id="3880-AES73194"/>